<feature type="transmembrane region" description="Helical" evidence="2">
    <location>
        <begin position="18"/>
        <end position="35"/>
    </location>
</feature>
<feature type="compositionally biased region" description="Low complexity" evidence="1">
    <location>
        <begin position="111"/>
        <end position="133"/>
    </location>
</feature>
<keyword evidence="2" id="KW-0812">Transmembrane</keyword>
<sequence>MTANGLDEAFAIYLRHRVVGFWCGLALLTLAGYLILRVSRSSVQLDPEFASDDPFASTATASAAATAAATAGVIQRRRRRRRSSSLTRCTSPPETRYGWPGQSPPTPPPSASGAAGAAAAAPWATAPTAKRSPASPPAAPQSDDRLAELRLDQDVPVVSATTPPRSLRRRLRDASRSLTATVSAPPASATASAAASASATPAQPLGLRRRASFLTFASLGDGDSPPDLDGDGDAGPLGTSYDESPLGLNLRSWTSTFHIISPSRLASRYQSLYGISPGALTGHGPPSGSPDWHARQAAAASAPSMAAGTPDHSGGISSTATTPPLTALLTGARKRTTPLANVETDYDPPHITHFSTVQLFCIVTLATSLGSFCLLPLTLIVQAWPHLVNPELLESLWFYNTRFSELSFFVLLPWSYFFAEAAESDMRWWRRARESLLTLTAIWGLLAILLLLVHVTFDMALTLNQIVRVLLYLIAFPTHVFLLMEIPRGTLFFLAKARGLLLLDQGRWETYLYELEFEGEELRNQMSQLSGGPLAGRSPSMYPLSGRRRSVQLHPSPKLYPPLGATPRSISTGSVALAGDSPAPATVPARASASASGHPHAQRSTADARRAALRAAIAQNTDQRRRIARSLRALRPLYSRSLALVLYSVLLVGGGFLIFKSLMSILAALRLLDGHPRLARLAALQTPPPPAPVGAAAAAPFTPSMPFLPFFAIPALAPKPPPPSMPPITPVVYSLLGPGPLPYAPGAAMPASPYYQPFPLAASIINIGGCVFILITATARSFFIFFDHRTDPTIRRVLSKLFLLSLTSMSLPLTSQILDLATADWLPYPELADTLFNNWTAHLFRLVLLGHFVVMMRNAFLTIRGWFRSLHQPIELTDAADPHAAAAGSAAATRGGDPSPFSLDQADLVM</sequence>
<feature type="region of interest" description="Disordered" evidence="1">
    <location>
        <begin position="217"/>
        <end position="240"/>
    </location>
</feature>
<feature type="transmembrane region" description="Helical" evidence="2">
    <location>
        <begin position="642"/>
        <end position="669"/>
    </location>
</feature>
<name>A0A4P9XCP3_9FUNG</name>
<feature type="transmembrane region" description="Helical" evidence="2">
    <location>
        <begin position="436"/>
        <end position="457"/>
    </location>
</feature>
<dbReference type="PANTHER" id="PTHR48125">
    <property type="entry name" value="LP07818P1"/>
    <property type="match status" value="1"/>
</dbReference>
<organism evidence="3 4">
    <name type="scientific">Caulochytrium protostelioides</name>
    <dbReference type="NCBI Taxonomy" id="1555241"/>
    <lineage>
        <taxon>Eukaryota</taxon>
        <taxon>Fungi</taxon>
        <taxon>Fungi incertae sedis</taxon>
        <taxon>Chytridiomycota</taxon>
        <taxon>Chytridiomycota incertae sedis</taxon>
        <taxon>Chytridiomycetes</taxon>
        <taxon>Caulochytriales</taxon>
        <taxon>Caulochytriaceae</taxon>
        <taxon>Caulochytrium</taxon>
    </lineage>
</organism>
<feature type="region of interest" description="Disordered" evidence="1">
    <location>
        <begin position="579"/>
        <end position="610"/>
    </location>
</feature>
<feature type="compositionally biased region" description="Low complexity" evidence="1">
    <location>
        <begin position="176"/>
        <end position="201"/>
    </location>
</feature>
<dbReference type="PANTHER" id="PTHR48125:SF12">
    <property type="entry name" value="AT HOOK TRANSCRIPTION FACTOR FAMILY-RELATED"/>
    <property type="match status" value="1"/>
</dbReference>
<feature type="compositionally biased region" description="Low complexity" evidence="1">
    <location>
        <begin position="295"/>
        <end position="307"/>
    </location>
</feature>
<keyword evidence="2" id="KW-1133">Transmembrane helix</keyword>
<feature type="compositionally biased region" description="Basic and acidic residues" evidence="1">
    <location>
        <begin position="142"/>
        <end position="153"/>
    </location>
</feature>
<feature type="region of interest" description="Disordered" evidence="1">
    <location>
        <begin position="280"/>
        <end position="323"/>
    </location>
</feature>
<evidence type="ECO:0000313" key="3">
    <source>
        <dbReference type="EMBL" id="RKP03203.1"/>
    </source>
</evidence>
<dbReference type="Proteomes" id="UP000274922">
    <property type="component" value="Unassembled WGS sequence"/>
</dbReference>
<protein>
    <submittedName>
        <fullName evidence="3">Uncharacterized protein</fullName>
    </submittedName>
</protein>
<keyword evidence="4" id="KW-1185">Reference proteome</keyword>
<reference evidence="4" key="1">
    <citation type="journal article" date="2018" name="Nat. Microbiol.">
        <title>Leveraging single-cell genomics to expand the fungal tree of life.</title>
        <authorList>
            <person name="Ahrendt S.R."/>
            <person name="Quandt C.A."/>
            <person name="Ciobanu D."/>
            <person name="Clum A."/>
            <person name="Salamov A."/>
            <person name="Andreopoulos B."/>
            <person name="Cheng J.F."/>
            <person name="Woyke T."/>
            <person name="Pelin A."/>
            <person name="Henrissat B."/>
            <person name="Reynolds N.K."/>
            <person name="Benny G.L."/>
            <person name="Smith M.E."/>
            <person name="James T.Y."/>
            <person name="Grigoriev I.V."/>
        </authorList>
    </citation>
    <scope>NUCLEOTIDE SEQUENCE [LARGE SCALE GENOMIC DNA]</scope>
    <source>
        <strain evidence="4">ATCC 52028</strain>
    </source>
</reference>
<feature type="transmembrane region" description="Helical" evidence="2">
    <location>
        <begin position="359"/>
        <end position="384"/>
    </location>
</feature>
<proteinExistence type="predicted"/>
<accession>A0A4P9XCP3</accession>
<feature type="transmembrane region" description="Helical" evidence="2">
    <location>
        <begin position="469"/>
        <end position="486"/>
    </location>
</feature>
<feature type="transmembrane region" description="Helical" evidence="2">
    <location>
        <begin position="760"/>
        <end position="785"/>
    </location>
</feature>
<feature type="transmembrane region" description="Helical" evidence="2">
    <location>
        <begin position="55"/>
        <end position="74"/>
    </location>
</feature>
<feature type="transmembrane region" description="Helical" evidence="2">
    <location>
        <begin position="396"/>
        <end position="416"/>
    </location>
</feature>
<keyword evidence="2" id="KW-0472">Membrane</keyword>
<dbReference type="EMBL" id="ML014127">
    <property type="protein sequence ID" value="RKP03203.1"/>
    <property type="molecule type" value="Genomic_DNA"/>
</dbReference>
<feature type="region of interest" description="Disordered" evidence="1">
    <location>
        <begin position="70"/>
        <end position="201"/>
    </location>
</feature>
<feature type="transmembrane region" description="Helical" evidence="2">
    <location>
        <begin position="797"/>
        <end position="818"/>
    </location>
</feature>
<evidence type="ECO:0000256" key="2">
    <source>
        <dbReference type="SAM" id="Phobius"/>
    </source>
</evidence>
<dbReference type="STRING" id="1555241.A0A4P9XCP3"/>
<evidence type="ECO:0000256" key="1">
    <source>
        <dbReference type="SAM" id="MobiDB-lite"/>
    </source>
</evidence>
<gene>
    <name evidence="3" type="ORF">CXG81DRAFT_24204</name>
</gene>
<evidence type="ECO:0000313" key="4">
    <source>
        <dbReference type="Proteomes" id="UP000274922"/>
    </source>
</evidence>
<dbReference type="OrthoDB" id="5596951at2759"/>
<feature type="transmembrane region" description="Helical" evidence="2">
    <location>
        <begin position="838"/>
        <end position="860"/>
    </location>
</feature>
<dbReference type="AlphaFoldDB" id="A0A4P9XCP3"/>